<dbReference type="GO" id="GO:0003824">
    <property type="term" value="F:catalytic activity"/>
    <property type="evidence" value="ECO:0007669"/>
    <property type="project" value="InterPro"/>
</dbReference>
<dbReference type="Gene3D" id="3.40.50.1580">
    <property type="entry name" value="Nucleoside phosphorylase domain"/>
    <property type="match status" value="1"/>
</dbReference>
<evidence type="ECO:0000313" key="3">
    <source>
        <dbReference type="Proteomes" id="UP000813463"/>
    </source>
</evidence>
<feature type="chain" id="PRO_5040471167" evidence="1">
    <location>
        <begin position="22"/>
        <end position="276"/>
    </location>
</feature>
<evidence type="ECO:0000256" key="1">
    <source>
        <dbReference type="SAM" id="SignalP"/>
    </source>
</evidence>
<gene>
    <name evidence="4" type="primary">LOC110786113</name>
</gene>
<dbReference type="Pfam" id="PF01048">
    <property type="entry name" value="PNP_UDP_1"/>
    <property type="match status" value="1"/>
</dbReference>
<dbReference type="Proteomes" id="UP000813463">
    <property type="component" value="Chromosome 3"/>
</dbReference>
<keyword evidence="1" id="KW-0732">Signal</keyword>
<organism evidence="3 4">
    <name type="scientific">Spinacia oleracea</name>
    <name type="common">Spinach</name>
    <dbReference type="NCBI Taxonomy" id="3562"/>
    <lineage>
        <taxon>Eukaryota</taxon>
        <taxon>Viridiplantae</taxon>
        <taxon>Streptophyta</taxon>
        <taxon>Embryophyta</taxon>
        <taxon>Tracheophyta</taxon>
        <taxon>Spermatophyta</taxon>
        <taxon>Magnoliopsida</taxon>
        <taxon>eudicotyledons</taxon>
        <taxon>Gunneridae</taxon>
        <taxon>Pentapetalae</taxon>
        <taxon>Caryophyllales</taxon>
        <taxon>Chenopodiaceae</taxon>
        <taxon>Chenopodioideae</taxon>
        <taxon>Anserineae</taxon>
        <taxon>Spinacia</taxon>
    </lineage>
</organism>
<keyword evidence="3" id="KW-1185">Reference proteome</keyword>
<evidence type="ECO:0000313" key="4">
    <source>
        <dbReference type="RefSeq" id="XP_021846326.1"/>
    </source>
</evidence>
<feature type="signal peptide" evidence="1">
    <location>
        <begin position="1"/>
        <end position="21"/>
    </location>
</feature>
<dbReference type="GO" id="GO:0009116">
    <property type="term" value="P:nucleoside metabolic process"/>
    <property type="evidence" value="ECO:0007669"/>
    <property type="project" value="InterPro"/>
</dbReference>
<dbReference type="GeneID" id="110786113"/>
<reference evidence="3" key="1">
    <citation type="journal article" date="2021" name="Nat. Commun.">
        <title>Genomic analyses provide insights into spinach domestication and the genetic basis of agronomic traits.</title>
        <authorList>
            <person name="Cai X."/>
            <person name="Sun X."/>
            <person name="Xu C."/>
            <person name="Sun H."/>
            <person name="Wang X."/>
            <person name="Ge C."/>
            <person name="Zhang Z."/>
            <person name="Wang Q."/>
            <person name="Fei Z."/>
            <person name="Jiao C."/>
            <person name="Wang Q."/>
        </authorList>
    </citation>
    <scope>NUCLEOTIDE SEQUENCE [LARGE SCALE GENOMIC DNA]</scope>
    <source>
        <strain evidence="3">cv. Varoflay</strain>
    </source>
</reference>
<accession>A0A9R0JTA8</accession>
<name>A0A9R0JTA8_SPIOL</name>
<dbReference type="PANTHER" id="PTHR21234">
    <property type="entry name" value="PURINE NUCLEOSIDE PHOSPHORYLASE"/>
    <property type="match status" value="1"/>
</dbReference>
<protein>
    <submittedName>
        <fullName evidence="4">Bark storage protein B isoform X2</fullName>
    </submittedName>
</protein>
<evidence type="ECO:0000259" key="2">
    <source>
        <dbReference type="Pfam" id="PF01048"/>
    </source>
</evidence>
<dbReference type="RefSeq" id="XP_021846326.1">
    <property type="nucleotide sequence ID" value="XM_021990634.2"/>
</dbReference>
<dbReference type="SUPFAM" id="SSF53167">
    <property type="entry name" value="Purine and uridine phosphorylases"/>
    <property type="match status" value="1"/>
</dbReference>
<proteinExistence type="predicted"/>
<sequence length="276" mass="30389">MGVRYELTVVILMVLVHQSVQLRSTHPLHEVVDRINNHGGPYIGLVLAFPAEQVPLLNSGLFVPNSRNPFIQLSGRKFNIGKIKGVDVIYVLTGEQTDFGSEETSEKELKFGAYNHPQTGENLLERIQFSPVQLFTNGKAMEEIFWFPVDAHWYNLATQLQRVKLQQCLNETACLPKEPKVVFGLRGSTANVFMSNLAFAKFLYEEFSISTADEESAAVVHASLSNGVPCVVFRGVSDVAGGEKLALAGLSSLAAINSFKVAAKFVELIGRKKATF</sequence>
<reference evidence="4" key="2">
    <citation type="submission" date="2025-08" db="UniProtKB">
        <authorList>
            <consortium name="RefSeq"/>
        </authorList>
    </citation>
    <scope>IDENTIFICATION</scope>
    <source>
        <tissue evidence="4">Leaf</tissue>
    </source>
</reference>
<dbReference type="InterPro" id="IPR000845">
    <property type="entry name" value="Nucleoside_phosphorylase_d"/>
</dbReference>
<feature type="domain" description="Nucleoside phosphorylase" evidence="2">
    <location>
        <begin position="142"/>
        <end position="243"/>
    </location>
</feature>
<dbReference type="InterPro" id="IPR035994">
    <property type="entry name" value="Nucleoside_phosphorylase_sf"/>
</dbReference>
<dbReference type="PANTHER" id="PTHR21234:SF43">
    <property type="entry name" value="OS06G0112100 PROTEIN"/>
    <property type="match status" value="1"/>
</dbReference>
<dbReference type="AlphaFoldDB" id="A0A9R0JTA8"/>